<feature type="domain" description="Peptidase M13 N-terminal" evidence="3">
    <location>
        <begin position="20"/>
        <end position="367"/>
    </location>
</feature>
<comment type="caution">
    <text evidence="4">The sequence shown here is derived from an EMBL/GenBank/DDBJ whole genome shotgun (WGS) entry which is preliminary data.</text>
</comment>
<organism evidence="4 5">
    <name type="scientific">Amblyomma americanum</name>
    <name type="common">Lone star tick</name>
    <dbReference type="NCBI Taxonomy" id="6943"/>
    <lineage>
        <taxon>Eukaryota</taxon>
        <taxon>Metazoa</taxon>
        <taxon>Ecdysozoa</taxon>
        <taxon>Arthropoda</taxon>
        <taxon>Chelicerata</taxon>
        <taxon>Arachnida</taxon>
        <taxon>Acari</taxon>
        <taxon>Parasitiformes</taxon>
        <taxon>Ixodida</taxon>
        <taxon>Ixodoidea</taxon>
        <taxon>Ixodidae</taxon>
        <taxon>Amblyomminae</taxon>
        <taxon>Amblyomma</taxon>
    </lineage>
</organism>
<dbReference type="PROSITE" id="PS51885">
    <property type="entry name" value="NEPRILYSIN"/>
    <property type="match status" value="1"/>
</dbReference>
<dbReference type="Proteomes" id="UP001321473">
    <property type="component" value="Unassembled WGS sequence"/>
</dbReference>
<dbReference type="InterPro" id="IPR024079">
    <property type="entry name" value="MetalloPept_cat_dom_sf"/>
</dbReference>
<feature type="region of interest" description="Disordered" evidence="2">
    <location>
        <begin position="486"/>
        <end position="508"/>
    </location>
</feature>
<dbReference type="InterPro" id="IPR000718">
    <property type="entry name" value="Peptidase_M13"/>
</dbReference>
<gene>
    <name evidence="4" type="ORF">V5799_030550</name>
</gene>
<evidence type="ECO:0000313" key="4">
    <source>
        <dbReference type="EMBL" id="KAK8776089.1"/>
    </source>
</evidence>
<dbReference type="Gene3D" id="1.10.1380.10">
    <property type="entry name" value="Neutral endopeptidase , domain2"/>
    <property type="match status" value="1"/>
</dbReference>
<evidence type="ECO:0000256" key="2">
    <source>
        <dbReference type="SAM" id="MobiDB-lite"/>
    </source>
</evidence>
<reference evidence="4 5" key="1">
    <citation type="journal article" date="2023" name="Arcadia Sci">
        <title>De novo assembly of a long-read Amblyomma americanum tick genome.</title>
        <authorList>
            <person name="Chou S."/>
            <person name="Poskanzer K.E."/>
            <person name="Rollins M."/>
            <person name="Thuy-Boun P.S."/>
        </authorList>
    </citation>
    <scope>NUCLEOTIDE SEQUENCE [LARGE SCALE GENOMIC DNA]</scope>
    <source>
        <strain evidence="4">F_SG_1</strain>
        <tissue evidence="4">Salivary glands</tissue>
    </source>
</reference>
<dbReference type="PANTHER" id="PTHR11733">
    <property type="entry name" value="ZINC METALLOPROTEASE FAMILY M13 NEPRILYSIN-RELATED"/>
    <property type="match status" value="1"/>
</dbReference>
<dbReference type="GO" id="GO:0016485">
    <property type="term" value="P:protein processing"/>
    <property type="evidence" value="ECO:0007669"/>
    <property type="project" value="TreeGrafter"/>
</dbReference>
<dbReference type="InterPro" id="IPR042089">
    <property type="entry name" value="Peptidase_M13_dom_2"/>
</dbReference>
<protein>
    <recommendedName>
        <fullName evidence="3">Peptidase M13 N-terminal domain-containing protein</fullName>
    </recommendedName>
</protein>
<dbReference type="SUPFAM" id="SSF55486">
    <property type="entry name" value="Metalloproteases ('zincins'), catalytic domain"/>
    <property type="match status" value="1"/>
</dbReference>
<dbReference type="PANTHER" id="PTHR11733:SF241">
    <property type="entry name" value="GH26575P-RELATED"/>
    <property type="match status" value="1"/>
</dbReference>
<dbReference type="EMBL" id="JARKHS020013365">
    <property type="protein sequence ID" value="KAK8776089.1"/>
    <property type="molecule type" value="Genomic_DNA"/>
</dbReference>
<dbReference type="GO" id="GO:0004222">
    <property type="term" value="F:metalloendopeptidase activity"/>
    <property type="evidence" value="ECO:0007669"/>
    <property type="project" value="InterPro"/>
</dbReference>
<name>A0AAQ4EMV4_AMBAM</name>
<dbReference type="InterPro" id="IPR008753">
    <property type="entry name" value="Peptidase_M13_N"/>
</dbReference>
<proteinExistence type="inferred from homology"/>
<evidence type="ECO:0000256" key="1">
    <source>
        <dbReference type="ARBA" id="ARBA00007357"/>
    </source>
</evidence>
<sequence>MRKLQVVRLTESFMDHSVNPCHDFYRHVCGRWMRDTRNPSSFMTDVARNMTDVWHQALTKDHTKGDYHELRQGAAFFYRSCLTFLEQQTDIAAAAQELFKALNLPVSKWLAETRWEQFFHNVLHLSLVSRFHTLVNIDATLKETRRTIQIRRQPPFHGLVRPMYHDHLAKYVRNAVRDIGKEQASDAVIEEVLNLDITRAKRTVQDSTSQQQQLDDINCQGFPAKLWRKVLEKDLSLPEQVNIEITQADEICKDLKAVLVDTHSAARPVYIFTLLVGHVLKYDYELSENRAANAIKDVCYQATSEAYEDIWLHLMSSFLSLNKEIEVAFDNYVDFIAAQAQILVRSRSWMSERDRSTTLGKLGKIRVYRFYGANMTEQAVECHRGKLMKVDAFVSNMVALRARDVKHCLFVATTNSSDYNDRRILTGSDLVVDPESLKVHVPASFAIAPLYYRHVKGDRFINIAVVVMHLARNVLSLLDRKTFNPASTSTTSPGMAAVGNKTTSGSGSQWSLSTQANYSSLQQCYSRVSAHFHETLRDDQFDDAFSVVEAMRLAHDAKCEYDRHATSKNQPRVRSSNAVFFKRACLSLCTSRNASRDGANRLDFATAYASCLFGVANLPEFAEAFGCKPGDPMWKINRCCVD</sequence>
<dbReference type="Gene3D" id="3.40.390.10">
    <property type="entry name" value="Collagenase (Catalytic Domain)"/>
    <property type="match status" value="1"/>
</dbReference>
<evidence type="ECO:0000313" key="5">
    <source>
        <dbReference type="Proteomes" id="UP001321473"/>
    </source>
</evidence>
<keyword evidence="5" id="KW-1185">Reference proteome</keyword>
<comment type="similarity">
    <text evidence="1">Belongs to the peptidase M13 family.</text>
</comment>
<dbReference type="GO" id="GO:0005886">
    <property type="term" value="C:plasma membrane"/>
    <property type="evidence" value="ECO:0007669"/>
    <property type="project" value="TreeGrafter"/>
</dbReference>
<evidence type="ECO:0000259" key="3">
    <source>
        <dbReference type="Pfam" id="PF05649"/>
    </source>
</evidence>
<dbReference type="Pfam" id="PF05649">
    <property type="entry name" value="Peptidase_M13_N"/>
    <property type="match status" value="1"/>
</dbReference>
<accession>A0AAQ4EMV4</accession>
<dbReference type="AlphaFoldDB" id="A0AAQ4EMV4"/>